<reference evidence="1 2" key="1">
    <citation type="submission" date="2021-12" db="EMBL/GenBank/DDBJ databases">
        <title>Characterization of bacteriophage vB_SmaM_Ps15 infective to Stenotrophomonas maltophila clinical ocular isolates.</title>
        <authorList>
            <person name="Damnjanovic D."/>
            <person name="Vazquez-Campos X."/>
            <person name="Elliott L."/>
            <person name="Willcox M."/>
            <person name="Bridge W.J."/>
        </authorList>
    </citation>
    <scope>NUCLEOTIDE SEQUENCE [LARGE SCALE GENOMIC DNA]</scope>
</reference>
<gene>
    <name evidence="1" type="ORF">SmaMPs15_000063</name>
</gene>
<name>A0AAE9FLH6_9CAUD</name>
<protein>
    <submittedName>
        <fullName evidence="1">Uncharacterized protein</fullName>
    </submittedName>
</protein>
<keyword evidence="2" id="KW-1185">Reference proteome</keyword>
<proteinExistence type="predicted"/>
<accession>A0AAE9FLH6</accession>
<dbReference type="Proteomes" id="UP000829466">
    <property type="component" value="Segment"/>
</dbReference>
<dbReference type="EMBL" id="OL702939">
    <property type="protein sequence ID" value="UMO77214.1"/>
    <property type="molecule type" value="Genomic_DNA"/>
</dbReference>
<evidence type="ECO:0000313" key="2">
    <source>
        <dbReference type="Proteomes" id="UP000829466"/>
    </source>
</evidence>
<evidence type="ECO:0000313" key="1">
    <source>
        <dbReference type="EMBL" id="UMO77214.1"/>
    </source>
</evidence>
<organism evidence="1 2">
    <name type="scientific">Stenotrophomonas maltophilia phage vB_SmaM_Ps15</name>
    <dbReference type="NCBI Taxonomy" id="3071007"/>
    <lineage>
        <taxon>Viruses</taxon>
        <taxon>Duplodnaviria</taxon>
        <taxon>Heunggongvirae</taxon>
        <taxon>Uroviricota</taxon>
        <taxon>Caudoviricetes</taxon>
        <taxon>Menderavirus</taxon>
        <taxon>Menderavirus Ps15</taxon>
    </lineage>
</organism>
<sequence>MGRRLINKIEDVIQDVQGEIARDLVGHEDNMYARGQSTEGWQGGYQQALRDVIAYINGYTNINSRHNKHWKGKARRRIR</sequence>